<feature type="transmembrane region" description="Helical" evidence="6">
    <location>
        <begin position="76"/>
        <end position="97"/>
    </location>
</feature>
<dbReference type="GO" id="GO:0098717">
    <property type="term" value="P:pantothenate import across plasma membrane"/>
    <property type="evidence" value="ECO:0007669"/>
    <property type="project" value="TreeGrafter"/>
</dbReference>
<keyword evidence="2" id="KW-0813">Transport</keyword>
<dbReference type="OrthoDB" id="3639251at2759"/>
<evidence type="ECO:0000256" key="4">
    <source>
        <dbReference type="ARBA" id="ARBA00022989"/>
    </source>
</evidence>
<comment type="caution">
    <text evidence="7">The sequence shown here is derived from an EMBL/GenBank/DDBJ whole genome shotgun (WGS) entry which is preliminary data.</text>
</comment>
<accession>A0A9P8VPJ1</accession>
<dbReference type="PANTHER" id="PTHR43791">
    <property type="entry name" value="PERMEASE-RELATED"/>
    <property type="match status" value="1"/>
</dbReference>
<evidence type="ECO:0008006" key="9">
    <source>
        <dbReference type="Google" id="ProtNLM"/>
    </source>
</evidence>
<comment type="subcellular location">
    <subcellularLocation>
        <location evidence="1">Membrane</location>
        <topology evidence="1">Multi-pass membrane protein</topology>
    </subcellularLocation>
</comment>
<evidence type="ECO:0000256" key="2">
    <source>
        <dbReference type="ARBA" id="ARBA00022448"/>
    </source>
</evidence>
<keyword evidence="4 6" id="KW-1133">Transmembrane helix</keyword>
<reference evidence="7 8" key="1">
    <citation type="journal article" date="2021" name="Nat. Commun.">
        <title>Genetic determinants of endophytism in the Arabidopsis root mycobiome.</title>
        <authorList>
            <person name="Mesny F."/>
            <person name="Miyauchi S."/>
            <person name="Thiergart T."/>
            <person name="Pickel B."/>
            <person name="Atanasova L."/>
            <person name="Karlsson M."/>
            <person name="Huettel B."/>
            <person name="Barry K.W."/>
            <person name="Haridas S."/>
            <person name="Chen C."/>
            <person name="Bauer D."/>
            <person name="Andreopoulos W."/>
            <person name="Pangilinan J."/>
            <person name="LaButti K."/>
            <person name="Riley R."/>
            <person name="Lipzen A."/>
            <person name="Clum A."/>
            <person name="Drula E."/>
            <person name="Henrissat B."/>
            <person name="Kohler A."/>
            <person name="Grigoriev I.V."/>
            <person name="Martin F.M."/>
            <person name="Hacquard S."/>
        </authorList>
    </citation>
    <scope>NUCLEOTIDE SEQUENCE [LARGE SCALE GENOMIC DNA]</scope>
    <source>
        <strain evidence="7 8">MPI-CAGE-CH-0241</strain>
    </source>
</reference>
<dbReference type="SUPFAM" id="SSF103473">
    <property type="entry name" value="MFS general substrate transporter"/>
    <property type="match status" value="1"/>
</dbReference>
<dbReference type="EMBL" id="JAGPYM010000088">
    <property type="protein sequence ID" value="KAH6867843.1"/>
    <property type="molecule type" value="Genomic_DNA"/>
</dbReference>
<protein>
    <recommendedName>
        <fullName evidence="9">Major facilitator superfamily (MFS) profile domain-containing protein</fullName>
    </recommendedName>
</protein>
<dbReference type="PANTHER" id="PTHR43791:SF4">
    <property type="entry name" value="PANTOTHENATE TRANSPORTER FEN2"/>
    <property type="match status" value="1"/>
</dbReference>
<feature type="transmembrane region" description="Helical" evidence="6">
    <location>
        <begin position="109"/>
        <end position="132"/>
    </location>
</feature>
<evidence type="ECO:0000256" key="1">
    <source>
        <dbReference type="ARBA" id="ARBA00004141"/>
    </source>
</evidence>
<evidence type="ECO:0000256" key="6">
    <source>
        <dbReference type="SAM" id="Phobius"/>
    </source>
</evidence>
<name>A0A9P8VPJ1_9HYPO</name>
<evidence type="ECO:0000313" key="8">
    <source>
        <dbReference type="Proteomes" id="UP000777438"/>
    </source>
</evidence>
<dbReference type="GO" id="GO:0005886">
    <property type="term" value="C:plasma membrane"/>
    <property type="evidence" value="ECO:0007669"/>
    <property type="project" value="TreeGrafter"/>
</dbReference>
<keyword evidence="5 6" id="KW-0472">Membrane</keyword>
<organism evidence="7 8">
    <name type="scientific">Thelonectria olida</name>
    <dbReference type="NCBI Taxonomy" id="1576542"/>
    <lineage>
        <taxon>Eukaryota</taxon>
        <taxon>Fungi</taxon>
        <taxon>Dikarya</taxon>
        <taxon>Ascomycota</taxon>
        <taxon>Pezizomycotina</taxon>
        <taxon>Sordariomycetes</taxon>
        <taxon>Hypocreomycetidae</taxon>
        <taxon>Hypocreales</taxon>
        <taxon>Nectriaceae</taxon>
        <taxon>Thelonectria</taxon>
    </lineage>
</organism>
<keyword evidence="8" id="KW-1185">Reference proteome</keyword>
<keyword evidence="3 6" id="KW-0812">Transmembrane</keyword>
<dbReference type="GO" id="GO:0015233">
    <property type="term" value="F:pantothenate transmembrane transporter activity"/>
    <property type="evidence" value="ECO:0007669"/>
    <property type="project" value="TreeGrafter"/>
</dbReference>
<proteinExistence type="predicted"/>
<gene>
    <name evidence="7" type="ORF">B0T10DRAFT_467637</name>
</gene>
<evidence type="ECO:0000256" key="3">
    <source>
        <dbReference type="ARBA" id="ARBA00022692"/>
    </source>
</evidence>
<dbReference type="InterPro" id="IPR036259">
    <property type="entry name" value="MFS_trans_sf"/>
</dbReference>
<evidence type="ECO:0000256" key="5">
    <source>
        <dbReference type="ARBA" id="ARBA00023136"/>
    </source>
</evidence>
<sequence length="156" mass="17111">MIFFCHEPAWLRNNNAKSIPAIYASILSLPHTPLHSGVAFSAAPILFRSANSGNNSVGGHFIYGSWYNRSELGTRAAVFCCFGHLGSMAGGWIQAGLLKSPDGHGSLAAWRWLFIIVSILTNPVVVFGWLVIPNLPTRKSAWFLTDQEKQRAIDRG</sequence>
<dbReference type="Proteomes" id="UP000777438">
    <property type="component" value="Unassembled WGS sequence"/>
</dbReference>
<dbReference type="Gene3D" id="1.20.1250.20">
    <property type="entry name" value="MFS general substrate transporter like domains"/>
    <property type="match status" value="1"/>
</dbReference>
<dbReference type="AlphaFoldDB" id="A0A9P8VPJ1"/>
<evidence type="ECO:0000313" key="7">
    <source>
        <dbReference type="EMBL" id="KAH6867843.1"/>
    </source>
</evidence>